<keyword evidence="1" id="KW-1133">Transmembrane helix</keyword>
<evidence type="ECO:0000313" key="3">
    <source>
        <dbReference type="Proteomes" id="UP000509448"/>
    </source>
</evidence>
<dbReference type="RefSeq" id="WP_174448124.1">
    <property type="nucleotide sequence ID" value="NZ_AP018732.1"/>
</dbReference>
<dbReference type="GeneID" id="55584250"/>
<keyword evidence="1" id="KW-0472">Membrane</keyword>
<evidence type="ECO:0000313" key="2">
    <source>
        <dbReference type="EMBL" id="BBE41822.1"/>
    </source>
</evidence>
<reference evidence="2 3" key="1">
    <citation type="journal article" date="2019" name="ISME J.">
        <title>Isolation and characterization of a thermophilic sulfur- and iron-reducing thaumarchaeote from a terrestrial acidic hot spring.</title>
        <authorList>
            <person name="Kato S."/>
            <person name="Itoh T."/>
            <person name="Yuki M."/>
            <person name="Nagamori M."/>
            <person name="Ohnishi M."/>
            <person name="Uematsu K."/>
            <person name="Suzuki K."/>
            <person name="Takashina T."/>
            <person name="Ohkuma M."/>
        </authorList>
    </citation>
    <scope>NUCLEOTIDE SEQUENCE [LARGE SCALE GENOMIC DNA]</scope>
    <source>
        <strain evidence="2 3">NAS-02</strain>
    </source>
</reference>
<proteinExistence type="predicted"/>
<feature type="transmembrane region" description="Helical" evidence="1">
    <location>
        <begin position="6"/>
        <end position="28"/>
    </location>
</feature>
<evidence type="ECO:0000256" key="1">
    <source>
        <dbReference type="SAM" id="Phobius"/>
    </source>
</evidence>
<keyword evidence="1" id="KW-0812">Transmembrane</keyword>
<feature type="transmembrane region" description="Helical" evidence="1">
    <location>
        <begin position="135"/>
        <end position="157"/>
    </location>
</feature>
<feature type="transmembrane region" description="Helical" evidence="1">
    <location>
        <begin position="64"/>
        <end position="84"/>
    </location>
</feature>
<organism evidence="2 3">
    <name type="scientific">Conexivisphaera calida</name>
    <dbReference type="NCBI Taxonomy" id="1874277"/>
    <lineage>
        <taxon>Archaea</taxon>
        <taxon>Nitrososphaerota</taxon>
        <taxon>Conexivisphaeria</taxon>
        <taxon>Conexivisphaerales</taxon>
        <taxon>Conexivisphaeraceae</taxon>
        <taxon>Conexivisphaera</taxon>
    </lineage>
</organism>
<feature type="transmembrane region" description="Helical" evidence="1">
    <location>
        <begin position="96"/>
        <end position="123"/>
    </location>
</feature>
<feature type="transmembrane region" description="Helical" evidence="1">
    <location>
        <begin position="169"/>
        <end position="187"/>
    </location>
</feature>
<dbReference type="KEGG" id="ccai:NAS2_0432"/>
<keyword evidence="3" id="KW-1185">Reference proteome</keyword>
<accession>A0A4P2VDC4</accession>
<dbReference type="Proteomes" id="UP000509448">
    <property type="component" value="Chromosome"/>
</dbReference>
<sequence length="193" mass="20505">MQAELLVLYVLEFMLTAIMAALSARAALGLASRTLRLLAVSFTLLALSSALKVIWLALDLDLALALSSALMAVSFFALAISHVYSVTPRSSAPYMALMLLPAPIFAAYTLARGVSLYLVLYAAVETTIFYTENRYRASLLSALGLYVVFASLILGFTQVGIADELITEAVQVVGYALLLSSGIYSFSGSGGRG</sequence>
<feature type="transmembrane region" description="Helical" evidence="1">
    <location>
        <begin position="35"/>
        <end position="58"/>
    </location>
</feature>
<dbReference type="EMBL" id="AP018732">
    <property type="protein sequence ID" value="BBE41822.1"/>
    <property type="molecule type" value="Genomic_DNA"/>
</dbReference>
<protein>
    <submittedName>
        <fullName evidence="2">Uncharacterized protein</fullName>
    </submittedName>
</protein>
<name>A0A4P2VDC4_9ARCH</name>
<dbReference type="AlphaFoldDB" id="A0A4P2VDC4"/>
<gene>
    <name evidence="2" type="ORF">NAS2_0432</name>
</gene>